<proteinExistence type="predicted"/>
<gene>
    <name evidence="1" type="ORF">EVAR_60001_1</name>
</gene>
<organism evidence="1 2">
    <name type="scientific">Eumeta variegata</name>
    <name type="common">Bagworm moth</name>
    <name type="synonym">Eumeta japonica</name>
    <dbReference type="NCBI Taxonomy" id="151549"/>
    <lineage>
        <taxon>Eukaryota</taxon>
        <taxon>Metazoa</taxon>
        <taxon>Ecdysozoa</taxon>
        <taxon>Arthropoda</taxon>
        <taxon>Hexapoda</taxon>
        <taxon>Insecta</taxon>
        <taxon>Pterygota</taxon>
        <taxon>Neoptera</taxon>
        <taxon>Endopterygota</taxon>
        <taxon>Lepidoptera</taxon>
        <taxon>Glossata</taxon>
        <taxon>Ditrysia</taxon>
        <taxon>Tineoidea</taxon>
        <taxon>Psychidae</taxon>
        <taxon>Oiketicinae</taxon>
        <taxon>Eumeta</taxon>
    </lineage>
</organism>
<accession>A0A4C1ZGB6</accession>
<dbReference type="EMBL" id="BGZK01001751">
    <property type="protein sequence ID" value="GBP85657.1"/>
    <property type="molecule type" value="Genomic_DNA"/>
</dbReference>
<dbReference type="Proteomes" id="UP000299102">
    <property type="component" value="Unassembled WGS sequence"/>
</dbReference>
<protein>
    <submittedName>
        <fullName evidence="1">Uncharacterized protein</fullName>
    </submittedName>
</protein>
<dbReference type="AlphaFoldDB" id="A0A4C1ZGB6"/>
<keyword evidence="2" id="KW-1185">Reference proteome</keyword>
<reference evidence="1 2" key="1">
    <citation type="journal article" date="2019" name="Commun. Biol.">
        <title>The bagworm genome reveals a unique fibroin gene that provides high tensile strength.</title>
        <authorList>
            <person name="Kono N."/>
            <person name="Nakamura H."/>
            <person name="Ohtoshi R."/>
            <person name="Tomita M."/>
            <person name="Numata K."/>
            <person name="Arakawa K."/>
        </authorList>
    </citation>
    <scope>NUCLEOTIDE SEQUENCE [LARGE SCALE GENOMIC DNA]</scope>
</reference>
<name>A0A4C1ZGB6_EUMVA</name>
<evidence type="ECO:0000313" key="1">
    <source>
        <dbReference type="EMBL" id="GBP85657.1"/>
    </source>
</evidence>
<evidence type="ECO:0000313" key="2">
    <source>
        <dbReference type="Proteomes" id="UP000299102"/>
    </source>
</evidence>
<sequence>MSIIIHAKAFKLTTHRHIATQATARPLPDYRGIKSLEICPRVINSDLRPACVLNDCSTANQIVEIVYCWKGFLKNNLGILNPKRMKASEQINDGADIYTCDWSDRGYIEKNYNYDGDKMLPLASGL</sequence>
<comment type="caution">
    <text evidence="1">The sequence shown here is derived from an EMBL/GenBank/DDBJ whole genome shotgun (WGS) entry which is preliminary data.</text>
</comment>